<dbReference type="PROSITE" id="PS50043">
    <property type="entry name" value="HTH_LUXR_2"/>
    <property type="match status" value="1"/>
</dbReference>
<dbReference type="SMART" id="SM00448">
    <property type="entry name" value="REC"/>
    <property type="match status" value="1"/>
</dbReference>
<accession>A0ABP6R6E1</accession>
<keyword evidence="3" id="KW-0238">DNA-binding</keyword>
<dbReference type="SUPFAM" id="SSF52172">
    <property type="entry name" value="CheY-like"/>
    <property type="match status" value="1"/>
</dbReference>
<evidence type="ECO:0000259" key="7">
    <source>
        <dbReference type="PROSITE" id="PS50110"/>
    </source>
</evidence>
<dbReference type="PROSITE" id="PS50110">
    <property type="entry name" value="RESPONSE_REGULATORY"/>
    <property type="match status" value="1"/>
</dbReference>
<dbReference type="CDD" id="cd17535">
    <property type="entry name" value="REC_NarL-like"/>
    <property type="match status" value="1"/>
</dbReference>
<name>A0ABP6R6E1_9MICC</name>
<gene>
    <name evidence="8" type="ORF">GCM10020260_01100</name>
</gene>
<dbReference type="InterPro" id="IPR016032">
    <property type="entry name" value="Sig_transdc_resp-reg_C-effctor"/>
</dbReference>
<evidence type="ECO:0000256" key="5">
    <source>
        <dbReference type="PROSITE-ProRule" id="PRU00169"/>
    </source>
</evidence>
<evidence type="ECO:0000313" key="9">
    <source>
        <dbReference type="Proteomes" id="UP001501736"/>
    </source>
</evidence>
<dbReference type="SMART" id="SM00421">
    <property type="entry name" value="HTH_LUXR"/>
    <property type="match status" value="1"/>
</dbReference>
<dbReference type="CDD" id="cd06170">
    <property type="entry name" value="LuxR_C_like"/>
    <property type="match status" value="1"/>
</dbReference>
<dbReference type="Gene3D" id="3.40.50.2300">
    <property type="match status" value="1"/>
</dbReference>
<comment type="caution">
    <text evidence="8">The sequence shown here is derived from an EMBL/GenBank/DDBJ whole genome shotgun (WGS) entry which is preliminary data.</text>
</comment>
<evidence type="ECO:0000259" key="6">
    <source>
        <dbReference type="PROSITE" id="PS50043"/>
    </source>
</evidence>
<keyword evidence="9" id="KW-1185">Reference proteome</keyword>
<dbReference type="InterPro" id="IPR039420">
    <property type="entry name" value="WalR-like"/>
</dbReference>
<dbReference type="PANTHER" id="PTHR43214:SF24">
    <property type="entry name" value="TRANSCRIPTIONAL REGULATORY PROTEIN NARL-RELATED"/>
    <property type="match status" value="1"/>
</dbReference>
<dbReference type="Pfam" id="PF00072">
    <property type="entry name" value="Response_reg"/>
    <property type="match status" value="1"/>
</dbReference>
<evidence type="ECO:0000256" key="3">
    <source>
        <dbReference type="ARBA" id="ARBA00023125"/>
    </source>
</evidence>
<dbReference type="EMBL" id="BAAAYG010000001">
    <property type="protein sequence ID" value="GAA3278704.1"/>
    <property type="molecule type" value="Genomic_DNA"/>
</dbReference>
<dbReference type="InterPro" id="IPR058245">
    <property type="entry name" value="NreC/VraR/RcsB-like_REC"/>
</dbReference>
<dbReference type="RefSeq" id="WP_344717232.1">
    <property type="nucleotide sequence ID" value="NZ_BAAAYG010000001.1"/>
</dbReference>
<feature type="domain" description="HTH luxR-type" evidence="6">
    <location>
        <begin position="155"/>
        <end position="220"/>
    </location>
</feature>
<keyword evidence="4" id="KW-0804">Transcription</keyword>
<dbReference type="PRINTS" id="PR00038">
    <property type="entry name" value="HTHLUXR"/>
</dbReference>
<dbReference type="InterPro" id="IPR011006">
    <property type="entry name" value="CheY-like_superfamily"/>
</dbReference>
<evidence type="ECO:0000256" key="2">
    <source>
        <dbReference type="ARBA" id="ARBA00023015"/>
    </source>
</evidence>
<keyword evidence="1 5" id="KW-0597">Phosphoprotein</keyword>
<evidence type="ECO:0000256" key="1">
    <source>
        <dbReference type="ARBA" id="ARBA00022553"/>
    </source>
</evidence>
<proteinExistence type="predicted"/>
<evidence type="ECO:0000256" key="4">
    <source>
        <dbReference type="ARBA" id="ARBA00023163"/>
    </source>
</evidence>
<feature type="modified residue" description="4-aspartylphosphate" evidence="5">
    <location>
        <position position="54"/>
    </location>
</feature>
<dbReference type="Proteomes" id="UP001501736">
    <property type="component" value="Unassembled WGS sequence"/>
</dbReference>
<evidence type="ECO:0000313" key="8">
    <source>
        <dbReference type="EMBL" id="GAA3278704.1"/>
    </source>
</evidence>
<dbReference type="Pfam" id="PF00196">
    <property type="entry name" value="GerE"/>
    <property type="match status" value="1"/>
</dbReference>
<dbReference type="InterPro" id="IPR001789">
    <property type="entry name" value="Sig_transdc_resp-reg_receiver"/>
</dbReference>
<protein>
    <submittedName>
        <fullName evidence="8">Response regulator transcription factor</fullName>
    </submittedName>
</protein>
<dbReference type="SUPFAM" id="SSF46894">
    <property type="entry name" value="C-terminal effector domain of the bipartite response regulators"/>
    <property type="match status" value="1"/>
</dbReference>
<keyword evidence="2" id="KW-0805">Transcription regulation</keyword>
<reference evidence="9" key="1">
    <citation type="journal article" date="2019" name="Int. J. Syst. Evol. Microbiol.">
        <title>The Global Catalogue of Microorganisms (GCM) 10K type strain sequencing project: providing services to taxonomists for standard genome sequencing and annotation.</title>
        <authorList>
            <consortium name="The Broad Institute Genomics Platform"/>
            <consortium name="The Broad Institute Genome Sequencing Center for Infectious Disease"/>
            <person name="Wu L."/>
            <person name="Ma J."/>
        </authorList>
    </citation>
    <scope>NUCLEOTIDE SEQUENCE [LARGE SCALE GENOMIC DNA]</scope>
    <source>
        <strain evidence="9">JCM 11483</strain>
    </source>
</reference>
<organism evidence="8 9">
    <name type="scientific">Nesterenkonia halobia</name>
    <dbReference type="NCBI Taxonomy" id="37922"/>
    <lineage>
        <taxon>Bacteria</taxon>
        <taxon>Bacillati</taxon>
        <taxon>Actinomycetota</taxon>
        <taxon>Actinomycetes</taxon>
        <taxon>Micrococcales</taxon>
        <taxon>Micrococcaceae</taxon>
        <taxon>Nesterenkonia</taxon>
    </lineage>
</organism>
<dbReference type="PANTHER" id="PTHR43214">
    <property type="entry name" value="TWO-COMPONENT RESPONSE REGULATOR"/>
    <property type="match status" value="1"/>
</dbReference>
<dbReference type="InterPro" id="IPR000792">
    <property type="entry name" value="Tscrpt_reg_LuxR_C"/>
</dbReference>
<feature type="domain" description="Response regulatory" evidence="7">
    <location>
        <begin position="3"/>
        <end position="121"/>
    </location>
</feature>
<sequence>MIRIVVADDQELMRMGLRTLIENEDGLECAGEASDGLQTVDVVRRVRPDIVLMDIRMPGIDGLEATRRITADPALVGTRIIVLTTFENDDYVVSALRGGASGFLLKDTPPTGLVDALRVVSSGESLLSPRATTMLVRRFLQGADDASRPVPAMPAEGPAAELTARETEVMGLVGRGSSNTEIAEALTISVATARTHVGRILAKTEARDRAQLVVLAHQWGLV</sequence>